<dbReference type="PANTHER" id="PTHR30468:SF5">
    <property type="entry name" value="ALPHA-KETOGLUTARATE-DEPENDENT SULFATE ESTER DIOXYGENASE"/>
    <property type="match status" value="1"/>
</dbReference>
<dbReference type="GO" id="GO:0016706">
    <property type="term" value="F:2-oxoglutarate-dependent dioxygenase activity"/>
    <property type="evidence" value="ECO:0007669"/>
    <property type="project" value="TreeGrafter"/>
</dbReference>
<dbReference type="InterPro" id="IPR003819">
    <property type="entry name" value="TauD/TfdA-like"/>
</dbReference>
<proteinExistence type="inferred from homology"/>
<reference evidence="8 9" key="1">
    <citation type="submission" date="2013-02" db="EMBL/GenBank/DDBJ databases">
        <title>The Genome Sequence of Acinetobacter bouvetii CIP 107468.</title>
        <authorList>
            <consortium name="The Broad Institute Genome Sequencing Platform"/>
            <consortium name="The Broad Institute Genome Sequencing Center for Infectious Disease"/>
            <person name="Cerqueira G."/>
            <person name="Feldgarden M."/>
            <person name="Courvalin P."/>
            <person name="Perichon B."/>
            <person name="Grillot-Courvalin C."/>
            <person name="Clermont D."/>
            <person name="Rocha E."/>
            <person name="Yoon E.-J."/>
            <person name="Nemec A."/>
            <person name="Walker B."/>
            <person name="Young S.K."/>
            <person name="Zeng Q."/>
            <person name="Gargeya S."/>
            <person name="Fitzgerald M."/>
            <person name="Haas B."/>
            <person name="Abouelleil A."/>
            <person name="Alvarado L."/>
            <person name="Arachchi H.M."/>
            <person name="Berlin A.M."/>
            <person name="Chapman S.B."/>
            <person name="Dewar J."/>
            <person name="Goldberg J."/>
            <person name="Griggs A."/>
            <person name="Gujja S."/>
            <person name="Hansen M."/>
            <person name="Howarth C."/>
            <person name="Imamovic A."/>
            <person name="Larimer J."/>
            <person name="McCowan C."/>
            <person name="Murphy C."/>
            <person name="Neiman D."/>
            <person name="Pearson M."/>
            <person name="Priest M."/>
            <person name="Roberts A."/>
            <person name="Saif S."/>
            <person name="Shea T."/>
            <person name="Sisk P."/>
            <person name="Sykes S."/>
            <person name="Wortman J."/>
            <person name="Nusbaum C."/>
            <person name="Birren B."/>
        </authorList>
    </citation>
    <scope>NUCLEOTIDE SEQUENCE [LARGE SCALE GENOMIC DNA]</scope>
    <source>
        <strain evidence="8 9">CIP 107468</strain>
    </source>
</reference>
<dbReference type="InterPro" id="IPR042098">
    <property type="entry name" value="TauD-like_sf"/>
</dbReference>
<accession>N9DMU6</accession>
<evidence type="ECO:0000256" key="1">
    <source>
        <dbReference type="ARBA" id="ARBA00001954"/>
    </source>
</evidence>
<dbReference type="OrthoDB" id="581608at2"/>
<comment type="similarity">
    <text evidence="2">Belongs to the TfdA dioxygenase family.</text>
</comment>
<evidence type="ECO:0000313" key="9">
    <source>
        <dbReference type="Proteomes" id="UP000018460"/>
    </source>
</evidence>
<organism evidence="8 9">
    <name type="scientific">Acinetobacter bouvetii DSM 14964 = CIP 107468</name>
    <dbReference type="NCBI Taxonomy" id="1120925"/>
    <lineage>
        <taxon>Bacteria</taxon>
        <taxon>Pseudomonadati</taxon>
        <taxon>Pseudomonadota</taxon>
        <taxon>Gammaproteobacteria</taxon>
        <taxon>Moraxellales</taxon>
        <taxon>Moraxellaceae</taxon>
        <taxon>Acinetobacter</taxon>
    </lineage>
</organism>
<dbReference type="GO" id="GO:0005737">
    <property type="term" value="C:cytoplasm"/>
    <property type="evidence" value="ECO:0007669"/>
    <property type="project" value="TreeGrafter"/>
</dbReference>
<comment type="caution">
    <text evidence="8">The sequence shown here is derived from an EMBL/GenBank/DDBJ whole genome shotgun (WGS) entry which is preliminary data.</text>
</comment>
<evidence type="ECO:0000256" key="4">
    <source>
        <dbReference type="ARBA" id="ARBA00022964"/>
    </source>
</evidence>
<gene>
    <name evidence="8" type="ORF">F941_02618</name>
</gene>
<dbReference type="PATRIC" id="fig|1120925.3.peg.2761"/>
<evidence type="ECO:0000256" key="5">
    <source>
        <dbReference type="ARBA" id="ARBA00023002"/>
    </source>
</evidence>
<dbReference type="AlphaFoldDB" id="N9DMU6"/>
<evidence type="ECO:0000256" key="6">
    <source>
        <dbReference type="ARBA" id="ARBA00023004"/>
    </source>
</evidence>
<evidence type="ECO:0000259" key="7">
    <source>
        <dbReference type="Pfam" id="PF02668"/>
    </source>
</evidence>
<keyword evidence="4" id="KW-0223">Dioxygenase</keyword>
<dbReference type="InterPro" id="IPR051323">
    <property type="entry name" value="AtsK-like"/>
</dbReference>
<dbReference type="Gene3D" id="3.60.130.10">
    <property type="entry name" value="Clavaminate synthase-like"/>
    <property type="match status" value="1"/>
</dbReference>
<protein>
    <recommendedName>
        <fullName evidence="7">TauD/TfdA-like domain-containing protein</fullName>
    </recommendedName>
</protein>
<dbReference type="eggNOG" id="COG2175">
    <property type="taxonomic scope" value="Bacteria"/>
</dbReference>
<evidence type="ECO:0000256" key="3">
    <source>
        <dbReference type="ARBA" id="ARBA00022723"/>
    </source>
</evidence>
<dbReference type="EMBL" id="APQD01000020">
    <property type="protein sequence ID" value="ENV81803.1"/>
    <property type="molecule type" value="Genomic_DNA"/>
</dbReference>
<keyword evidence="6" id="KW-0408">Iron</keyword>
<keyword evidence="9" id="KW-1185">Reference proteome</keyword>
<dbReference type="SUPFAM" id="SSF51197">
    <property type="entry name" value="Clavaminate synthase-like"/>
    <property type="match status" value="1"/>
</dbReference>
<sequence>MQYRNVNLLTDLPQPIRHDDFTGPVSYNNFKEEIFMSQQYQHIQVRPIGGRIGAEIQGVQLSADLADEVVQEINQALLKHKAIFFKGQQHLDDVAQEAFAARLGTPLNHPTVPVKDGSAHILEIDSRGARADAWHTDISFIDAYPKASILRSVVAPEVGGNTVWANTAAAYADLPEQLQTLADSLRTVHSNNYDYAAKASIPPEVLAKYKNYFNSTEYETEHPLVRVHPETGEKSLLLGSFFKNFVGYSQAESRSLYALFQAYVEKLENIVSWRWDAGDVAIWDNRATQHRAINDYGDQHRVVRRVTLEGDIPVGADGLPSKVLRKEVKEDPANFRYNSEQGIYEKAS</sequence>
<dbReference type="GO" id="GO:0046872">
    <property type="term" value="F:metal ion binding"/>
    <property type="evidence" value="ECO:0007669"/>
    <property type="project" value="UniProtKB-KW"/>
</dbReference>
<keyword evidence="5" id="KW-0560">Oxidoreductase</keyword>
<dbReference type="Pfam" id="PF02668">
    <property type="entry name" value="TauD"/>
    <property type="match status" value="1"/>
</dbReference>
<comment type="cofactor">
    <cofactor evidence="1">
        <name>Fe(2+)</name>
        <dbReference type="ChEBI" id="CHEBI:29033"/>
    </cofactor>
</comment>
<feature type="domain" description="TauD/TfdA-like" evidence="7">
    <location>
        <begin position="44"/>
        <end position="307"/>
    </location>
</feature>
<evidence type="ECO:0000256" key="2">
    <source>
        <dbReference type="ARBA" id="ARBA00005896"/>
    </source>
</evidence>
<dbReference type="Proteomes" id="UP000018460">
    <property type="component" value="Unassembled WGS sequence"/>
</dbReference>
<name>N9DMU6_9GAMM</name>
<dbReference type="PANTHER" id="PTHR30468">
    <property type="entry name" value="ALPHA-KETOGLUTARATE-DEPENDENT SULFONATE DIOXYGENASE"/>
    <property type="match status" value="1"/>
</dbReference>
<evidence type="ECO:0000313" key="8">
    <source>
        <dbReference type="EMBL" id="ENV81803.1"/>
    </source>
</evidence>
<keyword evidence="3" id="KW-0479">Metal-binding</keyword>
<dbReference type="FunFam" id="3.60.130.10:FF:000002">
    <property type="entry name" value="Alpha-ketoglutarate-dependent taurine dioxygenase"/>
    <property type="match status" value="1"/>
</dbReference>